<keyword evidence="3 10" id="KW-0175">Coiled coil</keyword>
<comment type="function">
    <text evidence="5">May be involved in the reorganization of actin cytoskeleton mediated by RND1, RND2 and RND3. Promotes RHOA activation mediated by GNA12 and GNA13.</text>
</comment>
<dbReference type="GO" id="GO:0043130">
    <property type="term" value="F:ubiquitin binding"/>
    <property type="evidence" value="ECO:0007669"/>
    <property type="project" value="TreeGrafter"/>
</dbReference>
<dbReference type="PROSITE" id="PS51399">
    <property type="entry name" value="SEP"/>
    <property type="match status" value="1"/>
</dbReference>
<evidence type="ECO:0000256" key="10">
    <source>
        <dbReference type="SAM" id="Coils"/>
    </source>
</evidence>
<feature type="region of interest" description="Disordered" evidence="11">
    <location>
        <begin position="1"/>
        <end position="36"/>
    </location>
</feature>
<feature type="domain" description="SEP" evidence="12">
    <location>
        <begin position="321"/>
        <end position="385"/>
    </location>
</feature>
<dbReference type="Gene3D" id="3.30.420.210">
    <property type="entry name" value="SEP domain"/>
    <property type="match status" value="1"/>
</dbReference>
<feature type="coiled-coil region" evidence="10">
    <location>
        <begin position="126"/>
        <end position="167"/>
    </location>
</feature>
<dbReference type="InterPro" id="IPR029071">
    <property type="entry name" value="Ubiquitin-like_domsf"/>
</dbReference>
<gene>
    <name evidence="13" type="ORF">RRG08_002452</name>
</gene>
<evidence type="ECO:0000259" key="12">
    <source>
        <dbReference type="PROSITE" id="PS51399"/>
    </source>
</evidence>
<evidence type="ECO:0000313" key="13">
    <source>
        <dbReference type="EMBL" id="KAK3782818.1"/>
    </source>
</evidence>
<feature type="compositionally biased region" description="Low complexity" evidence="11">
    <location>
        <begin position="67"/>
        <end position="77"/>
    </location>
</feature>
<accession>A0AAE1DV92</accession>
<dbReference type="SUPFAM" id="SSF102848">
    <property type="entry name" value="NSFL1 (p97 ATPase) cofactor p47, SEP domain"/>
    <property type="match status" value="1"/>
</dbReference>
<protein>
    <recommendedName>
        <fullName evidence="7">UBX domain-containing protein 11</fullName>
    </recommendedName>
    <alternativeName>
        <fullName evidence="9">Socius</fullName>
    </alternativeName>
    <alternativeName>
        <fullName evidence="8">UBX domain-containing protein 5</fullName>
    </alternativeName>
</protein>
<evidence type="ECO:0000256" key="8">
    <source>
        <dbReference type="ARBA" id="ARBA00075811"/>
    </source>
</evidence>
<evidence type="ECO:0000256" key="4">
    <source>
        <dbReference type="ARBA" id="ARBA00023212"/>
    </source>
</evidence>
<evidence type="ECO:0000256" key="5">
    <source>
        <dbReference type="ARBA" id="ARBA00059434"/>
    </source>
</evidence>
<dbReference type="GO" id="GO:0043161">
    <property type="term" value="P:proteasome-mediated ubiquitin-dependent protein catabolic process"/>
    <property type="evidence" value="ECO:0007669"/>
    <property type="project" value="TreeGrafter"/>
</dbReference>
<dbReference type="Pfam" id="PF08059">
    <property type="entry name" value="SEP"/>
    <property type="match status" value="1"/>
</dbReference>
<dbReference type="SUPFAM" id="SSF54236">
    <property type="entry name" value="Ubiquitin-like"/>
    <property type="match status" value="1"/>
</dbReference>
<proteinExistence type="predicted"/>
<organism evidence="13 14">
    <name type="scientific">Elysia crispata</name>
    <name type="common">lettuce slug</name>
    <dbReference type="NCBI Taxonomy" id="231223"/>
    <lineage>
        <taxon>Eukaryota</taxon>
        <taxon>Metazoa</taxon>
        <taxon>Spiralia</taxon>
        <taxon>Lophotrochozoa</taxon>
        <taxon>Mollusca</taxon>
        <taxon>Gastropoda</taxon>
        <taxon>Heterobranchia</taxon>
        <taxon>Euthyneura</taxon>
        <taxon>Panpulmonata</taxon>
        <taxon>Sacoglossa</taxon>
        <taxon>Placobranchoidea</taxon>
        <taxon>Plakobranchidae</taxon>
        <taxon>Elysia</taxon>
    </lineage>
</organism>
<dbReference type="InterPro" id="IPR012989">
    <property type="entry name" value="SEP_domain"/>
</dbReference>
<dbReference type="InterPro" id="IPR036241">
    <property type="entry name" value="NSFL1C_SEP_dom_sf"/>
</dbReference>
<keyword evidence="4" id="KW-0206">Cytoskeleton</keyword>
<sequence length="611" mass="67186">MSSPLNSLRKNKVPLFPGHMSGNRPIPFRHPEYSEDESKLLEEITTAMVMERRKKDQSLTLPSLAASQSNSSFQNQSGDKVPSMLKRFGGGIATLPGVVASAETGTSTDGRDSVSPREPPSDKELMRLMMNRIAVLEQANQTKEDQLRAKDKRIKVLEDRLQIAEKARREAGPGTAMRELETHCLLLQQQVHEMETFLAEYGMVWVGENPHDSSEVYIDDRIYDDPDDDLSSSADNNLSQRSSSSSTDNTMTSNPFGMWRQDTSLASGSTDPSVSNTSSKVGSPNIDFNRLIENINDLNVLAGAGVAQIKKTSDRARFEIPEPVQLTIYANGILMFDGPFRPYTEPRTRQCLQDLLDGYFPSELQHRYPDGVPFVVTDLRGTFYQTKAGPMAFAGEGQALGGETGPSRLIPTRVVDQSKKIPLPSVGGMVAASQTVSTCEPLNIGPSHLRKPLTQSQFLNKLPKSVIRDGKIIDVRDSIGNTLSGNEVKTSSPNVTLINTSVTKEMSESVADNVGAAPTTSDPAQRPKSCYQDVTTLRVVAEQGAHTYIVKMKFSETIGNLRTYLDTQRRPTAPYDIVSTFPHKIHKNNNLTLEASGLTPNAVLHLKPHKQ</sequence>
<feature type="compositionally biased region" description="Basic and acidic residues" evidence="11">
    <location>
        <begin position="109"/>
        <end position="121"/>
    </location>
</feature>
<evidence type="ECO:0000313" key="14">
    <source>
        <dbReference type="Proteomes" id="UP001283361"/>
    </source>
</evidence>
<feature type="region of interest" description="Disordered" evidence="11">
    <location>
        <begin position="53"/>
        <end position="79"/>
    </location>
</feature>
<dbReference type="PANTHER" id="PTHR23333:SF4">
    <property type="entry name" value="UBX DOMAIN-CONTAINING PROTEIN 11"/>
    <property type="match status" value="1"/>
</dbReference>
<evidence type="ECO:0000256" key="11">
    <source>
        <dbReference type="SAM" id="MobiDB-lite"/>
    </source>
</evidence>
<evidence type="ECO:0000256" key="9">
    <source>
        <dbReference type="ARBA" id="ARBA00081109"/>
    </source>
</evidence>
<reference evidence="13" key="1">
    <citation type="journal article" date="2023" name="G3 (Bethesda)">
        <title>A reference genome for the long-term kleptoplast-retaining sea slug Elysia crispata morphotype clarki.</title>
        <authorList>
            <person name="Eastman K.E."/>
            <person name="Pendleton A.L."/>
            <person name="Shaikh M.A."/>
            <person name="Suttiyut T."/>
            <person name="Ogas R."/>
            <person name="Tomko P."/>
            <person name="Gavelis G."/>
            <person name="Widhalm J.R."/>
            <person name="Wisecaver J.H."/>
        </authorList>
    </citation>
    <scope>NUCLEOTIDE SEQUENCE</scope>
    <source>
        <strain evidence="13">ECLA1</strain>
    </source>
</reference>
<dbReference type="Proteomes" id="UP001283361">
    <property type="component" value="Unassembled WGS sequence"/>
</dbReference>
<dbReference type="GO" id="GO:0005856">
    <property type="term" value="C:cytoskeleton"/>
    <property type="evidence" value="ECO:0007669"/>
    <property type="project" value="UniProtKB-SubCell"/>
</dbReference>
<dbReference type="Gene3D" id="3.10.20.90">
    <property type="entry name" value="Phosphatidylinositol 3-kinase Catalytic Subunit, Chain A, domain 1"/>
    <property type="match status" value="1"/>
</dbReference>
<dbReference type="FunFam" id="3.30.420.210:FF:000003">
    <property type="entry name" value="UBX domain protein 11"/>
    <property type="match status" value="1"/>
</dbReference>
<feature type="compositionally biased region" description="Low complexity" evidence="11">
    <location>
        <begin position="231"/>
        <end position="254"/>
    </location>
</feature>
<feature type="compositionally biased region" description="Polar residues" evidence="11">
    <location>
        <begin position="261"/>
        <end position="282"/>
    </location>
</feature>
<dbReference type="CDD" id="cd17077">
    <property type="entry name" value="UBX_UBXN11"/>
    <property type="match status" value="1"/>
</dbReference>
<dbReference type="PANTHER" id="PTHR23333">
    <property type="entry name" value="UBX DOMAIN CONTAINING PROTEIN"/>
    <property type="match status" value="1"/>
</dbReference>
<comment type="subunit">
    <text evidence="6">Interacts with GNA12, GNA13, RND1, RND2 and RND3.</text>
</comment>
<evidence type="ECO:0000256" key="7">
    <source>
        <dbReference type="ARBA" id="ARBA00073759"/>
    </source>
</evidence>
<evidence type="ECO:0000256" key="3">
    <source>
        <dbReference type="ARBA" id="ARBA00023054"/>
    </source>
</evidence>
<dbReference type="AlphaFoldDB" id="A0AAE1DV92"/>
<keyword evidence="2" id="KW-0963">Cytoplasm</keyword>
<comment type="caution">
    <text evidence="13">The sequence shown here is derived from an EMBL/GenBank/DDBJ whole genome shotgun (WGS) entry which is preliminary data.</text>
</comment>
<evidence type="ECO:0000256" key="6">
    <source>
        <dbReference type="ARBA" id="ARBA00062345"/>
    </source>
</evidence>
<feature type="region of interest" description="Disordered" evidence="11">
    <location>
        <begin position="102"/>
        <end position="121"/>
    </location>
</feature>
<evidence type="ECO:0000256" key="1">
    <source>
        <dbReference type="ARBA" id="ARBA00004245"/>
    </source>
</evidence>
<keyword evidence="14" id="KW-1185">Reference proteome</keyword>
<dbReference type="EMBL" id="JAWDGP010002483">
    <property type="protein sequence ID" value="KAK3782818.1"/>
    <property type="molecule type" value="Genomic_DNA"/>
</dbReference>
<name>A0AAE1DV92_9GAST</name>
<comment type="subcellular location">
    <subcellularLocation>
        <location evidence="1">Cytoplasm</location>
        <location evidence="1">Cytoskeleton</location>
    </subcellularLocation>
</comment>
<evidence type="ECO:0000256" key="2">
    <source>
        <dbReference type="ARBA" id="ARBA00022490"/>
    </source>
</evidence>
<feature type="region of interest" description="Disordered" evidence="11">
    <location>
        <begin position="221"/>
        <end position="282"/>
    </location>
</feature>